<evidence type="ECO:0000313" key="3">
    <source>
        <dbReference type="Proteomes" id="UP000617355"/>
    </source>
</evidence>
<feature type="signal peptide" evidence="1">
    <location>
        <begin position="1"/>
        <end position="23"/>
    </location>
</feature>
<protein>
    <recommendedName>
        <fullName evidence="4">DUF2219 domain-containing protein</fullName>
    </recommendedName>
</protein>
<evidence type="ECO:0000256" key="1">
    <source>
        <dbReference type="SAM" id="SignalP"/>
    </source>
</evidence>
<proteinExistence type="predicted"/>
<evidence type="ECO:0008006" key="4">
    <source>
        <dbReference type="Google" id="ProtNLM"/>
    </source>
</evidence>
<sequence>MRRFFRFALGFAAALAVAVPASAEETGSFGFLGWARLSNNDWIGDGDDRWQSGGSSHSFMFGPEGITEAPAQWGRLIELRARIQVISPDNYTAPAAWDRRAAGVITSTLNSHVEQNGFELSAGAGLAFTGPRTGLIRFQNFIHDLTPADDPKVPAAVEAAQIGNGIYPTLQGTAARRIRLSDHATLRPFVEGQAGVESFARVGGDLFIGPAFDGGVLLRDGTTGFNYRGLDAGARPGVSLVFGADTARVFSSALLPASDGYQLTPLRHRARAGVMVEGRRLSLFQGVAWLGPEFDAQPSGQVTGVFQLRLRF</sequence>
<feature type="chain" id="PRO_5045708464" description="DUF2219 domain-containing protein" evidence="1">
    <location>
        <begin position="24"/>
        <end position="312"/>
    </location>
</feature>
<accession>A0ABQ1QX98</accession>
<dbReference type="EMBL" id="BMGI01000006">
    <property type="protein sequence ID" value="GGD45943.1"/>
    <property type="molecule type" value="Genomic_DNA"/>
</dbReference>
<evidence type="ECO:0000313" key="2">
    <source>
        <dbReference type="EMBL" id="GGD45943.1"/>
    </source>
</evidence>
<dbReference type="Proteomes" id="UP000617355">
    <property type="component" value="Unassembled WGS sequence"/>
</dbReference>
<keyword evidence="3" id="KW-1185">Reference proteome</keyword>
<comment type="caution">
    <text evidence="2">The sequence shown here is derived from an EMBL/GenBank/DDBJ whole genome shotgun (WGS) entry which is preliminary data.</text>
</comment>
<gene>
    <name evidence="2" type="ORF">GCM10011358_32010</name>
</gene>
<dbReference type="InterPro" id="IPR037107">
    <property type="entry name" value="Put_OMP_sf"/>
</dbReference>
<name>A0ABQ1QX98_9RHOB</name>
<organism evidence="2 3">
    <name type="scientific">Sinisalibacter lacisalsi</name>
    <dbReference type="NCBI Taxonomy" id="1526570"/>
    <lineage>
        <taxon>Bacteria</taxon>
        <taxon>Pseudomonadati</taxon>
        <taxon>Pseudomonadota</taxon>
        <taxon>Alphaproteobacteria</taxon>
        <taxon>Rhodobacterales</taxon>
        <taxon>Roseobacteraceae</taxon>
        <taxon>Sinisalibacter</taxon>
    </lineage>
</organism>
<reference evidence="3" key="1">
    <citation type="journal article" date="2019" name="Int. J. Syst. Evol. Microbiol.">
        <title>The Global Catalogue of Microorganisms (GCM) 10K type strain sequencing project: providing services to taxonomists for standard genome sequencing and annotation.</title>
        <authorList>
            <consortium name="The Broad Institute Genomics Platform"/>
            <consortium name="The Broad Institute Genome Sequencing Center for Infectious Disease"/>
            <person name="Wu L."/>
            <person name="Ma J."/>
        </authorList>
    </citation>
    <scope>NUCLEOTIDE SEQUENCE [LARGE SCALE GENOMIC DNA]</scope>
    <source>
        <strain evidence="3">CGMCC 1.12922</strain>
    </source>
</reference>
<keyword evidence="1" id="KW-0732">Signal</keyword>
<dbReference type="Gene3D" id="2.40.128.140">
    <property type="entry name" value="Outer membrane protein"/>
    <property type="match status" value="1"/>
</dbReference>